<evidence type="ECO:0000256" key="1">
    <source>
        <dbReference type="SAM" id="MobiDB-lite"/>
    </source>
</evidence>
<dbReference type="Proteomes" id="UP001050975">
    <property type="component" value="Unassembled WGS sequence"/>
</dbReference>
<reference evidence="2" key="1">
    <citation type="submission" date="2019-10" db="EMBL/GenBank/DDBJ databases">
        <title>Draft genome sequece of Microseira wollei NIES-4236.</title>
        <authorList>
            <person name="Yamaguchi H."/>
            <person name="Suzuki S."/>
            <person name="Kawachi M."/>
        </authorList>
    </citation>
    <scope>NUCLEOTIDE SEQUENCE</scope>
    <source>
        <strain evidence="2">NIES-4236</strain>
    </source>
</reference>
<proteinExistence type="predicted"/>
<accession>A0AAV3XD53</accession>
<dbReference type="Gene3D" id="1.20.120.1490">
    <property type="match status" value="1"/>
</dbReference>
<sequence>MWLRLAFVVTVLSVTLDGASTLAVPDPLLPLAIAQNEGRPNRPDRGMPRWIEQLNLTPDQMQRMQAIRQVYQNPISQRAQALRQAETELTGLIASNADSNQIRAKHNQVLSLRQQLAQVRFESMLEMREVLTPEQRRQLAQRMTQGRQNFRHRRMR</sequence>
<organism evidence="2 3">
    <name type="scientific">Microseira wollei NIES-4236</name>
    <dbReference type="NCBI Taxonomy" id="2530354"/>
    <lineage>
        <taxon>Bacteria</taxon>
        <taxon>Bacillati</taxon>
        <taxon>Cyanobacteriota</taxon>
        <taxon>Cyanophyceae</taxon>
        <taxon>Oscillatoriophycideae</taxon>
        <taxon>Aerosakkonematales</taxon>
        <taxon>Aerosakkonemataceae</taxon>
        <taxon>Microseira</taxon>
    </lineage>
</organism>
<dbReference type="RefSeq" id="WP_226581233.1">
    <property type="nucleotide sequence ID" value="NZ_BLAY01000042.1"/>
</dbReference>
<dbReference type="Pfam" id="PF07813">
    <property type="entry name" value="LTXXQ"/>
    <property type="match status" value="1"/>
</dbReference>
<dbReference type="AlphaFoldDB" id="A0AAV3XD53"/>
<keyword evidence="3" id="KW-1185">Reference proteome</keyword>
<feature type="region of interest" description="Disordered" evidence="1">
    <location>
        <begin position="135"/>
        <end position="156"/>
    </location>
</feature>
<evidence type="ECO:0000313" key="3">
    <source>
        <dbReference type="Proteomes" id="UP001050975"/>
    </source>
</evidence>
<comment type="caution">
    <text evidence="2">The sequence shown here is derived from an EMBL/GenBank/DDBJ whole genome shotgun (WGS) entry which is preliminary data.</text>
</comment>
<evidence type="ECO:0008006" key="4">
    <source>
        <dbReference type="Google" id="ProtNLM"/>
    </source>
</evidence>
<dbReference type="GO" id="GO:0042597">
    <property type="term" value="C:periplasmic space"/>
    <property type="evidence" value="ECO:0007669"/>
    <property type="project" value="InterPro"/>
</dbReference>
<dbReference type="CDD" id="cd09916">
    <property type="entry name" value="CpxP_like"/>
    <property type="match status" value="1"/>
</dbReference>
<protein>
    <recommendedName>
        <fullName evidence="4">Spy protein</fullName>
    </recommendedName>
</protein>
<name>A0AAV3XD53_9CYAN</name>
<gene>
    <name evidence="2" type="ORF">MiSe_30280</name>
</gene>
<evidence type="ECO:0000313" key="2">
    <source>
        <dbReference type="EMBL" id="GET38272.1"/>
    </source>
</evidence>
<dbReference type="InterPro" id="IPR012899">
    <property type="entry name" value="LTXXQ"/>
</dbReference>
<dbReference type="EMBL" id="BLAY01000042">
    <property type="protein sequence ID" value="GET38272.1"/>
    <property type="molecule type" value="Genomic_DNA"/>
</dbReference>